<dbReference type="SUPFAM" id="SSF53335">
    <property type="entry name" value="S-adenosyl-L-methionine-dependent methyltransferases"/>
    <property type="match status" value="1"/>
</dbReference>
<dbReference type="InterPro" id="IPR025714">
    <property type="entry name" value="Methyltranfer_dom"/>
</dbReference>
<reference evidence="2 3" key="1">
    <citation type="submission" date="2019-09" db="EMBL/GenBank/DDBJ databases">
        <authorList>
            <person name="Cremers G."/>
        </authorList>
    </citation>
    <scope>NUCLEOTIDE SEQUENCE [LARGE SCALE GENOMIC DNA]</scope>
    <source>
        <strain evidence="2">4A</strain>
    </source>
</reference>
<dbReference type="PANTHER" id="PTHR43861">
    <property type="entry name" value="TRANS-ACONITATE 2-METHYLTRANSFERASE-RELATED"/>
    <property type="match status" value="1"/>
</dbReference>
<sequence length="266" mass="29743">MTTQFDLDTRELAESYDRLSDAQFCFGKLLVDRLEIQTGQRVLDVGCGTGRLAEYVAQAVGPSGEVLGIDPLPFRIEIARKRARPGLSFEIGGSDDLGRFADRSWDVVCLNSVFHWIERKAEALREIHRILQPGGRLGIGTGDKDQPNPFHAIIKEAIASVMGQVPEGAQISPFLLSAEEVRELVLKAGFSALRVESTLHSDFVDRVDDLLDFFQASSFGNFLALVPEERQPAVTVRIREELEKLRTAHGIERRFQRLLVIGERKE</sequence>
<evidence type="ECO:0000259" key="1">
    <source>
        <dbReference type="Pfam" id="PF13847"/>
    </source>
</evidence>
<keyword evidence="2" id="KW-0489">Methyltransferase</keyword>
<dbReference type="InterPro" id="IPR029063">
    <property type="entry name" value="SAM-dependent_MTases_sf"/>
</dbReference>
<dbReference type="AlphaFoldDB" id="A0A5E6MF34"/>
<dbReference type="CDD" id="cd02440">
    <property type="entry name" value="AdoMet_MTases"/>
    <property type="match status" value="1"/>
</dbReference>
<dbReference type="RefSeq" id="WP_142660320.1">
    <property type="nucleotide sequence ID" value="NZ_CABFVA020000078.1"/>
</dbReference>
<dbReference type="Gene3D" id="3.40.50.150">
    <property type="entry name" value="Vaccinia Virus protein VP39"/>
    <property type="match status" value="1"/>
</dbReference>
<organism evidence="2 3">
    <name type="scientific">Methylacidimicrobium tartarophylax</name>
    <dbReference type="NCBI Taxonomy" id="1041768"/>
    <lineage>
        <taxon>Bacteria</taxon>
        <taxon>Pseudomonadati</taxon>
        <taxon>Verrucomicrobiota</taxon>
        <taxon>Methylacidimicrobium</taxon>
    </lineage>
</organism>
<dbReference type="PANTHER" id="PTHR43861:SF1">
    <property type="entry name" value="TRANS-ACONITATE 2-METHYLTRANSFERASE"/>
    <property type="match status" value="1"/>
</dbReference>
<keyword evidence="2" id="KW-0808">Transferase</keyword>
<gene>
    <name evidence="2" type="primary">menG</name>
    <name evidence="2" type="ORF">MAMT_01483</name>
</gene>
<dbReference type="Pfam" id="PF13847">
    <property type="entry name" value="Methyltransf_31"/>
    <property type="match status" value="1"/>
</dbReference>
<dbReference type="Proteomes" id="UP000334923">
    <property type="component" value="Unassembled WGS sequence"/>
</dbReference>
<name>A0A5E6MF34_9BACT</name>
<dbReference type="EMBL" id="CABFVA020000078">
    <property type="protein sequence ID" value="VVM06976.1"/>
    <property type="molecule type" value="Genomic_DNA"/>
</dbReference>
<dbReference type="OrthoDB" id="9772751at2"/>
<evidence type="ECO:0000313" key="3">
    <source>
        <dbReference type="Proteomes" id="UP000334923"/>
    </source>
</evidence>
<dbReference type="EC" id="2.1.1.163" evidence="2"/>
<accession>A0A5E6MF34</accession>
<dbReference type="GO" id="GO:0032259">
    <property type="term" value="P:methylation"/>
    <property type="evidence" value="ECO:0007669"/>
    <property type="project" value="UniProtKB-KW"/>
</dbReference>
<proteinExistence type="predicted"/>
<keyword evidence="3" id="KW-1185">Reference proteome</keyword>
<evidence type="ECO:0000313" key="2">
    <source>
        <dbReference type="EMBL" id="VVM06976.1"/>
    </source>
</evidence>
<feature type="domain" description="Methyltransferase" evidence="1">
    <location>
        <begin position="38"/>
        <end position="170"/>
    </location>
</feature>
<protein>
    <submittedName>
        <fullName evidence="2">Demethylmenaquinone methyltransferase</fullName>
        <ecNumber evidence="2">2.1.1.163</ecNumber>
    </submittedName>
</protein>
<dbReference type="GO" id="GO:0043770">
    <property type="term" value="F:demethylmenaquinone methyltransferase activity"/>
    <property type="evidence" value="ECO:0007669"/>
    <property type="project" value="UniProtKB-EC"/>
</dbReference>